<dbReference type="PANTHER" id="PTHR31757:SF0">
    <property type="entry name" value="SLL0781 PROTEIN"/>
    <property type="match status" value="1"/>
</dbReference>
<proteinExistence type="predicted"/>
<dbReference type="Proteomes" id="UP000199664">
    <property type="component" value="Unassembled WGS sequence"/>
</dbReference>
<dbReference type="PANTHER" id="PTHR31757">
    <property type="entry name" value="SLL0781 PROTEIN"/>
    <property type="match status" value="1"/>
</dbReference>
<reference evidence="2" key="1">
    <citation type="submission" date="2016-10" db="EMBL/GenBank/DDBJ databases">
        <authorList>
            <person name="Varghese N."/>
            <person name="Submissions S."/>
        </authorList>
    </citation>
    <scope>NUCLEOTIDE SEQUENCE [LARGE SCALE GENOMIC DNA]</scope>
    <source>
        <strain evidence="2">LMG 26383,CCUG 61248,R- 45681</strain>
    </source>
</reference>
<dbReference type="Gene3D" id="3.10.450.50">
    <property type="match status" value="1"/>
</dbReference>
<evidence type="ECO:0000313" key="1">
    <source>
        <dbReference type="EMBL" id="SEL81350.1"/>
    </source>
</evidence>
<dbReference type="Pfam" id="PF07080">
    <property type="entry name" value="DUF1348"/>
    <property type="match status" value="1"/>
</dbReference>
<accession>A0A1H7T8Y9</accession>
<keyword evidence="2" id="KW-1185">Reference proteome</keyword>
<organism evidence="1 2">
    <name type="scientific">Bosea lupini</name>
    <dbReference type="NCBI Taxonomy" id="1036779"/>
    <lineage>
        <taxon>Bacteria</taxon>
        <taxon>Pseudomonadati</taxon>
        <taxon>Pseudomonadota</taxon>
        <taxon>Alphaproteobacteria</taxon>
        <taxon>Hyphomicrobiales</taxon>
        <taxon>Boseaceae</taxon>
        <taxon>Bosea</taxon>
    </lineage>
</organism>
<dbReference type="AlphaFoldDB" id="A0A1H7T8Y9"/>
<sequence>MAENAWNQRDPERVALAYPPDSIWRNRSQFFAGRDAIVAFLPRKLERQLEYRLVKELAPG</sequence>
<dbReference type="InterPro" id="IPR009783">
    <property type="entry name" value="DUF1348"/>
</dbReference>
<gene>
    <name evidence="1" type="ORF">SAMN04515666_105403</name>
</gene>
<dbReference type="EMBL" id="FOAN01000005">
    <property type="protein sequence ID" value="SEL81350.1"/>
    <property type="molecule type" value="Genomic_DNA"/>
</dbReference>
<name>A0A1H7T8Y9_9HYPH</name>
<dbReference type="InterPro" id="IPR032710">
    <property type="entry name" value="NTF2-like_dom_sf"/>
</dbReference>
<protein>
    <submittedName>
        <fullName evidence="1">Uncharacterized protein</fullName>
    </submittedName>
</protein>
<dbReference type="STRING" id="1036779.SAMN04515666_105403"/>
<evidence type="ECO:0000313" key="2">
    <source>
        <dbReference type="Proteomes" id="UP000199664"/>
    </source>
</evidence>
<dbReference type="SUPFAM" id="SSF54427">
    <property type="entry name" value="NTF2-like"/>
    <property type="match status" value="1"/>
</dbReference>